<keyword evidence="10" id="KW-0067">ATP-binding</keyword>
<dbReference type="EMBL" id="FUHU01000021">
    <property type="protein sequence ID" value="SJM55054.1"/>
    <property type="molecule type" value="Genomic_DNA"/>
</dbReference>
<evidence type="ECO:0000256" key="12">
    <source>
        <dbReference type="ARBA" id="ARBA00022958"/>
    </source>
</evidence>
<gene>
    <name evidence="19" type="ORF">CZ674_04450</name>
</gene>
<dbReference type="GO" id="GO:0005524">
    <property type="term" value="F:ATP binding"/>
    <property type="evidence" value="ECO:0007669"/>
    <property type="project" value="UniProtKB-KW"/>
</dbReference>
<dbReference type="AlphaFoldDB" id="A0A1R4FGI6"/>
<comment type="cofactor">
    <cofactor evidence="2">
        <name>K(+)</name>
        <dbReference type="ChEBI" id="CHEBI:29103"/>
    </cofactor>
</comment>
<comment type="subunit">
    <text evidence="14">Homotetramer.</text>
</comment>
<dbReference type="GO" id="GO:0006556">
    <property type="term" value="P:S-adenosylmethionine biosynthetic process"/>
    <property type="evidence" value="ECO:0007669"/>
    <property type="project" value="UniProtKB-UniRule"/>
</dbReference>
<comment type="subcellular location">
    <subcellularLocation>
        <location evidence="14">Cytoplasm</location>
    </subcellularLocation>
</comment>
<keyword evidence="9" id="KW-0547">Nucleotide-binding</keyword>
<dbReference type="InterPro" id="IPR002133">
    <property type="entry name" value="S-AdoMet_synthetase"/>
</dbReference>
<keyword evidence="12 14" id="KW-0630">Potassium</keyword>
<evidence type="ECO:0000256" key="6">
    <source>
        <dbReference type="ARBA" id="ARBA00022563"/>
    </source>
</evidence>
<evidence type="ECO:0000256" key="14">
    <source>
        <dbReference type="RuleBase" id="RU000542"/>
    </source>
</evidence>
<dbReference type="GO" id="GO:0006730">
    <property type="term" value="P:one-carbon metabolic process"/>
    <property type="evidence" value="ECO:0007669"/>
    <property type="project" value="UniProtKB-KW"/>
</dbReference>
<dbReference type="GO" id="GO:0046872">
    <property type="term" value="F:metal ion binding"/>
    <property type="evidence" value="ECO:0007669"/>
    <property type="project" value="UniProtKB-KW"/>
</dbReference>
<dbReference type="PANTHER" id="PTHR11964">
    <property type="entry name" value="S-ADENOSYLMETHIONINE SYNTHETASE"/>
    <property type="match status" value="1"/>
</dbReference>
<evidence type="ECO:0000256" key="3">
    <source>
        <dbReference type="ARBA" id="ARBA00005224"/>
    </source>
</evidence>
<evidence type="ECO:0000256" key="8">
    <source>
        <dbReference type="ARBA" id="ARBA00022723"/>
    </source>
</evidence>
<dbReference type="SUPFAM" id="SSF55973">
    <property type="entry name" value="S-adenosylmethionine synthetase"/>
    <property type="match status" value="3"/>
</dbReference>
<dbReference type="PROSITE" id="PS00377">
    <property type="entry name" value="ADOMET_SYNTHASE_2"/>
    <property type="match status" value="1"/>
</dbReference>
<evidence type="ECO:0000259" key="18">
    <source>
        <dbReference type="Pfam" id="PF02773"/>
    </source>
</evidence>
<keyword evidence="7 19" id="KW-0808">Transferase</keyword>
<dbReference type="PIRSF" id="PIRSF000497">
    <property type="entry name" value="MAT"/>
    <property type="match status" value="1"/>
</dbReference>
<dbReference type="InterPro" id="IPR022631">
    <property type="entry name" value="ADOMET_SYNTHASE_CS"/>
</dbReference>
<dbReference type="Pfam" id="PF02773">
    <property type="entry name" value="S-AdoMet_synt_C"/>
    <property type="match status" value="1"/>
</dbReference>
<comment type="similarity">
    <text evidence="4 15">Belongs to the AdoMet synthase family.</text>
</comment>
<keyword evidence="8 14" id="KW-0479">Metal-binding</keyword>
<sequence>MIAGLFSSESVSAGHPDKLCDRISDAVLDAHLALDPESRVACETAAGPGWVRVFGEVRSTAVVNVDAVVRGAILRAGFISEADGLDPSSCDVQVALVQQSPEIAAGVDLSLEARSGGAVDAVDVLGAGDQGLMFGYACSETAELMPLSLVLSHRLTGLLPVLSGAGPDAKAQVTVEYSPGFDVPTVRSVLCSVQHAADVDRVLFQDNVERLVASVLRDFDQSPVGVRVLVNPSGSFVLGGPAADAGLTGRKIIVDTYGGAARHGGGAFSGKDSTKVDRSAAYALRHVASTIVLAGLAERVEVQASYAIGVVEPVGIALDTFGTGRVSNEALVRAVRAVFDLRPGAIIERFGLRRPIFEATASGGHFGRSEFPWERDHPVDALRAALGPLG</sequence>
<protein>
    <recommendedName>
        <fullName evidence="5 13">Methionine adenosyltransferase</fullName>
        <ecNumber evidence="5 13">2.5.1.6</ecNumber>
    </recommendedName>
</protein>
<dbReference type="CDD" id="cd18079">
    <property type="entry name" value="S-AdoMet_synt"/>
    <property type="match status" value="1"/>
</dbReference>
<evidence type="ECO:0000256" key="11">
    <source>
        <dbReference type="ARBA" id="ARBA00022842"/>
    </source>
</evidence>
<dbReference type="Proteomes" id="UP000195787">
    <property type="component" value="Unassembled WGS sequence"/>
</dbReference>
<organism evidence="19 20">
    <name type="scientific">Agrococcus casei LMG 22410</name>
    <dbReference type="NCBI Taxonomy" id="1255656"/>
    <lineage>
        <taxon>Bacteria</taxon>
        <taxon>Bacillati</taxon>
        <taxon>Actinomycetota</taxon>
        <taxon>Actinomycetes</taxon>
        <taxon>Micrococcales</taxon>
        <taxon>Microbacteriaceae</taxon>
        <taxon>Agrococcus</taxon>
    </lineage>
</organism>
<feature type="domain" description="S-adenosylmethionine synthetase N-terminal" evidence="16">
    <location>
        <begin position="5"/>
        <end position="101"/>
    </location>
</feature>
<evidence type="ECO:0000256" key="7">
    <source>
        <dbReference type="ARBA" id="ARBA00022679"/>
    </source>
</evidence>
<evidence type="ECO:0000256" key="4">
    <source>
        <dbReference type="ARBA" id="ARBA00009685"/>
    </source>
</evidence>
<evidence type="ECO:0000256" key="5">
    <source>
        <dbReference type="ARBA" id="ARBA00012828"/>
    </source>
</evidence>
<dbReference type="EC" id="2.5.1.6" evidence="5 13"/>
<comment type="cofactor">
    <cofactor evidence="1">
        <name>Mg(2+)</name>
        <dbReference type="ChEBI" id="CHEBI:18420"/>
    </cofactor>
</comment>
<dbReference type="InterPro" id="IPR022636">
    <property type="entry name" value="S-AdoMet_synthetase_sfam"/>
</dbReference>
<dbReference type="OrthoDB" id="9801686at2"/>
<feature type="domain" description="S-adenosylmethionine synthetase central" evidence="17">
    <location>
        <begin position="125"/>
        <end position="236"/>
    </location>
</feature>
<dbReference type="GeneID" id="303172454"/>
<name>A0A1R4FGI6_9MICO</name>
<evidence type="ECO:0000256" key="9">
    <source>
        <dbReference type="ARBA" id="ARBA00022741"/>
    </source>
</evidence>
<evidence type="ECO:0000256" key="15">
    <source>
        <dbReference type="RuleBase" id="RU004462"/>
    </source>
</evidence>
<dbReference type="NCBIfam" id="TIGR01034">
    <property type="entry name" value="metK"/>
    <property type="match status" value="1"/>
</dbReference>
<dbReference type="Pfam" id="PF02772">
    <property type="entry name" value="S-AdoMet_synt_M"/>
    <property type="match status" value="1"/>
</dbReference>
<dbReference type="UniPathway" id="UPA00315">
    <property type="reaction ID" value="UER00080"/>
</dbReference>
<keyword evidence="11 14" id="KW-0460">Magnesium</keyword>
<evidence type="ECO:0000313" key="20">
    <source>
        <dbReference type="Proteomes" id="UP000195787"/>
    </source>
</evidence>
<keyword evidence="20" id="KW-1185">Reference proteome</keyword>
<dbReference type="Pfam" id="PF00438">
    <property type="entry name" value="S-AdoMet_synt_N"/>
    <property type="match status" value="1"/>
</dbReference>
<dbReference type="InterPro" id="IPR022630">
    <property type="entry name" value="S-AdoMet_synt_C"/>
</dbReference>
<dbReference type="InterPro" id="IPR022629">
    <property type="entry name" value="S-AdoMet_synt_central"/>
</dbReference>
<dbReference type="RefSeq" id="WP_086991346.1">
    <property type="nucleotide sequence ID" value="NZ_FUHU01000021.1"/>
</dbReference>
<dbReference type="GO" id="GO:0005737">
    <property type="term" value="C:cytoplasm"/>
    <property type="evidence" value="ECO:0007669"/>
    <property type="project" value="UniProtKB-SubCell"/>
</dbReference>
<dbReference type="PROSITE" id="PS00376">
    <property type="entry name" value="ADOMET_SYNTHASE_1"/>
    <property type="match status" value="1"/>
</dbReference>
<proteinExistence type="inferred from homology"/>
<feature type="domain" description="S-adenosylmethionine synthetase C-terminal" evidence="18">
    <location>
        <begin position="238"/>
        <end position="375"/>
    </location>
</feature>
<evidence type="ECO:0000259" key="17">
    <source>
        <dbReference type="Pfam" id="PF02772"/>
    </source>
</evidence>
<dbReference type="GO" id="GO:0004478">
    <property type="term" value="F:methionine adenosyltransferase activity"/>
    <property type="evidence" value="ECO:0007669"/>
    <property type="project" value="UniProtKB-UniRule"/>
</dbReference>
<dbReference type="InterPro" id="IPR022628">
    <property type="entry name" value="S-AdoMet_synt_N"/>
</dbReference>
<evidence type="ECO:0000256" key="1">
    <source>
        <dbReference type="ARBA" id="ARBA00001946"/>
    </source>
</evidence>
<comment type="pathway">
    <text evidence="3">Amino-acid biosynthesis; S-adenosyl-L-methionine biosynthesis; S-adenosyl-L-methionine from L-methionine: step 1/1.</text>
</comment>
<dbReference type="Gene3D" id="3.30.300.10">
    <property type="match status" value="3"/>
</dbReference>
<evidence type="ECO:0000256" key="13">
    <source>
        <dbReference type="NCBIfam" id="TIGR01034"/>
    </source>
</evidence>
<accession>A0A1R4FGI6</accession>
<reference evidence="19 20" key="1">
    <citation type="submission" date="2017-02" db="EMBL/GenBank/DDBJ databases">
        <authorList>
            <person name="Peterson S.W."/>
        </authorList>
    </citation>
    <scope>NUCLEOTIDE SEQUENCE [LARGE SCALE GENOMIC DNA]</scope>
    <source>
        <strain evidence="19 20">LMG 22410</strain>
    </source>
</reference>
<evidence type="ECO:0000256" key="2">
    <source>
        <dbReference type="ARBA" id="ARBA00001958"/>
    </source>
</evidence>
<evidence type="ECO:0000313" key="19">
    <source>
        <dbReference type="EMBL" id="SJM55054.1"/>
    </source>
</evidence>
<keyword evidence="6" id="KW-0554">One-carbon metabolism</keyword>
<evidence type="ECO:0000259" key="16">
    <source>
        <dbReference type="Pfam" id="PF00438"/>
    </source>
</evidence>
<evidence type="ECO:0000256" key="10">
    <source>
        <dbReference type="ARBA" id="ARBA00022840"/>
    </source>
</evidence>